<dbReference type="SUPFAM" id="SSF54928">
    <property type="entry name" value="RNA-binding domain, RBD"/>
    <property type="match status" value="1"/>
</dbReference>
<proteinExistence type="predicted"/>
<gene>
    <name evidence="4" type="ORF">KEM10_08520</name>
</gene>
<dbReference type="Proteomes" id="UP000708576">
    <property type="component" value="Unassembled WGS sequence"/>
</dbReference>
<dbReference type="InterPro" id="IPR052462">
    <property type="entry name" value="SLIRP/GR-RBP-like"/>
</dbReference>
<evidence type="ECO:0000256" key="2">
    <source>
        <dbReference type="SAM" id="MobiDB-lite"/>
    </source>
</evidence>
<evidence type="ECO:0000313" key="4">
    <source>
        <dbReference type="EMBL" id="MBS2098323.1"/>
    </source>
</evidence>
<reference evidence="4 5" key="1">
    <citation type="journal article" date="2015" name="Int. J. Syst. Evol. Microbiol.">
        <title>Carboxylicivirga linearis sp. nov., isolated from a sea cucumber culture pond.</title>
        <authorList>
            <person name="Wang F.Q."/>
            <person name="Zhou Y.X."/>
            <person name="Lin X.Z."/>
            <person name="Chen G.J."/>
            <person name="Du Z.J."/>
        </authorList>
    </citation>
    <scope>NUCLEOTIDE SEQUENCE [LARGE SCALE GENOMIC DNA]</scope>
    <source>
        <strain evidence="4 5">FB218</strain>
    </source>
</reference>
<dbReference type="InterPro" id="IPR035979">
    <property type="entry name" value="RBD_domain_sf"/>
</dbReference>
<organism evidence="4 5">
    <name type="scientific">Carboxylicivirga linearis</name>
    <dbReference type="NCBI Taxonomy" id="1628157"/>
    <lineage>
        <taxon>Bacteria</taxon>
        <taxon>Pseudomonadati</taxon>
        <taxon>Bacteroidota</taxon>
        <taxon>Bacteroidia</taxon>
        <taxon>Marinilabiliales</taxon>
        <taxon>Marinilabiliaceae</taxon>
        <taxon>Carboxylicivirga</taxon>
    </lineage>
</organism>
<evidence type="ECO:0000313" key="5">
    <source>
        <dbReference type="Proteomes" id="UP000708576"/>
    </source>
</evidence>
<evidence type="ECO:0000259" key="3">
    <source>
        <dbReference type="PROSITE" id="PS50102"/>
    </source>
</evidence>
<feature type="compositionally biased region" description="Gly residues" evidence="2">
    <location>
        <begin position="88"/>
        <end position="98"/>
    </location>
</feature>
<evidence type="ECO:0000256" key="1">
    <source>
        <dbReference type="ARBA" id="ARBA00022884"/>
    </source>
</evidence>
<comment type="caution">
    <text evidence="4">The sequence shown here is derived from an EMBL/GenBank/DDBJ whole genome shotgun (WGS) entry which is preliminary data.</text>
</comment>
<feature type="domain" description="RRM" evidence="3">
    <location>
        <begin position="1"/>
        <end position="79"/>
    </location>
</feature>
<keyword evidence="1" id="KW-0694">RNA-binding</keyword>
<dbReference type="SMART" id="SM00360">
    <property type="entry name" value="RRM"/>
    <property type="match status" value="1"/>
</dbReference>
<protein>
    <submittedName>
        <fullName evidence="4">RNA-binding protein</fullName>
    </submittedName>
</protein>
<keyword evidence="5" id="KW-1185">Reference proteome</keyword>
<feature type="region of interest" description="Disordered" evidence="2">
    <location>
        <begin position="73"/>
        <end position="98"/>
    </location>
</feature>
<dbReference type="PROSITE" id="PS50102">
    <property type="entry name" value="RRM"/>
    <property type="match status" value="1"/>
</dbReference>
<accession>A0ABS5JU00</accession>
<dbReference type="InterPro" id="IPR048289">
    <property type="entry name" value="RRM2_NsCP33-like"/>
</dbReference>
<name>A0ABS5JU00_9BACT</name>
<dbReference type="EMBL" id="JAGUCO010000004">
    <property type="protein sequence ID" value="MBS2098323.1"/>
    <property type="molecule type" value="Genomic_DNA"/>
</dbReference>
<dbReference type="Pfam" id="PF00076">
    <property type="entry name" value="RRM_1"/>
    <property type="match status" value="1"/>
</dbReference>
<dbReference type="Gene3D" id="3.30.70.330">
    <property type="match status" value="1"/>
</dbReference>
<dbReference type="CDD" id="cd21608">
    <property type="entry name" value="RRM2_NsCP33_like"/>
    <property type="match status" value="1"/>
</dbReference>
<sequence>MNIFISNLTYAITDGDLQDLFEEYGQVSSAKIILDRETRKSRGFGFVEMPDADAARKAIEELDRAEYDGRVINVKEAEARPQRNNNRGGNGGGNRRRY</sequence>
<dbReference type="InterPro" id="IPR012677">
    <property type="entry name" value="Nucleotide-bd_a/b_plait_sf"/>
</dbReference>
<dbReference type="InterPro" id="IPR000504">
    <property type="entry name" value="RRM_dom"/>
</dbReference>
<dbReference type="PANTHER" id="PTHR48027">
    <property type="entry name" value="HETEROGENEOUS NUCLEAR RIBONUCLEOPROTEIN 87F-RELATED"/>
    <property type="match status" value="1"/>
</dbReference>